<dbReference type="Gene3D" id="1.20.144.10">
    <property type="entry name" value="Phosphatidic acid phosphatase type 2/haloperoxidase"/>
    <property type="match status" value="1"/>
</dbReference>
<evidence type="ECO:0000256" key="1">
    <source>
        <dbReference type="SAM" id="Phobius"/>
    </source>
</evidence>
<gene>
    <name evidence="3" type="ORF">ACFSX9_14545</name>
</gene>
<feature type="domain" description="Phosphatidic acid phosphatase type 2/haloperoxidase" evidence="2">
    <location>
        <begin position="59"/>
        <end position="173"/>
    </location>
</feature>
<feature type="transmembrane region" description="Helical" evidence="1">
    <location>
        <begin position="133"/>
        <end position="152"/>
    </location>
</feature>
<dbReference type="PANTHER" id="PTHR14969">
    <property type="entry name" value="SPHINGOSINE-1-PHOSPHATE PHOSPHOHYDROLASE"/>
    <property type="match status" value="1"/>
</dbReference>
<dbReference type="EMBL" id="JBHUOL010000022">
    <property type="protein sequence ID" value="MFD2909951.1"/>
    <property type="molecule type" value="Genomic_DNA"/>
</dbReference>
<proteinExistence type="predicted"/>
<dbReference type="SMART" id="SM00014">
    <property type="entry name" value="acidPPc"/>
    <property type="match status" value="1"/>
</dbReference>
<accession>A0ABW5ZCZ5</accession>
<reference evidence="4" key="1">
    <citation type="journal article" date="2019" name="Int. J. Syst. Evol. Microbiol.">
        <title>The Global Catalogue of Microorganisms (GCM) 10K type strain sequencing project: providing services to taxonomists for standard genome sequencing and annotation.</title>
        <authorList>
            <consortium name="The Broad Institute Genomics Platform"/>
            <consortium name="The Broad Institute Genome Sequencing Center for Infectious Disease"/>
            <person name="Wu L."/>
            <person name="Ma J."/>
        </authorList>
    </citation>
    <scope>NUCLEOTIDE SEQUENCE [LARGE SCALE GENOMIC DNA]</scope>
    <source>
        <strain evidence="4">KCTC 52644</strain>
    </source>
</reference>
<evidence type="ECO:0000313" key="3">
    <source>
        <dbReference type="EMBL" id="MFD2909951.1"/>
    </source>
</evidence>
<dbReference type="RefSeq" id="WP_379808960.1">
    <property type="nucleotide sequence ID" value="NZ_JBHUOL010000022.1"/>
</dbReference>
<dbReference type="Pfam" id="PF01569">
    <property type="entry name" value="PAP2"/>
    <property type="match status" value="1"/>
</dbReference>
<dbReference type="PANTHER" id="PTHR14969:SF13">
    <property type="entry name" value="AT30094P"/>
    <property type="match status" value="1"/>
</dbReference>
<dbReference type="InterPro" id="IPR000326">
    <property type="entry name" value="PAP2/HPO"/>
</dbReference>
<feature type="transmembrane region" description="Helical" evidence="1">
    <location>
        <begin position="158"/>
        <end position="175"/>
    </location>
</feature>
<dbReference type="InterPro" id="IPR036938">
    <property type="entry name" value="PAP2/HPO_sf"/>
</dbReference>
<comment type="caution">
    <text evidence="3">The sequence shown here is derived from an EMBL/GenBank/DDBJ whole genome shotgun (WGS) entry which is preliminary data.</text>
</comment>
<feature type="transmembrane region" description="Helical" evidence="1">
    <location>
        <begin position="107"/>
        <end position="126"/>
    </location>
</feature>
<keyword evidence="1" id="KW-0812">Transmembrane</keyword>
<evidence type="ECO:0000313" key="4">
    <source>
        <dbReference type="Proteomes" id="UP001597549"/>
    </source>
</evidence>
<protein>
    <submittedName>
        <fullName evidence="3">Phosphatase PAP2 family protein</fullName>
    </submittedName>
</protein>
<evidence type="ECO:0000259" key="2">
    <source>
        <dbReference type="SMART" id="SM00014"/>
    </source>
</evidence>
<keyword evidence="1" id="KW-1133">Transmembrane helix</keyword>
<feature type="transmembrane region" description="Helical" evidence="1">
    <location>
        <begin position="56"/>
        <end position="74"/>
    </location>
</feature>
<dbReference type="SUPFAM" id="SSF48317">
    <property type="entry name" value="Acid phosphatase/Vanadium-dependent haloperoxidase"/>
    <property type="match status" value="1"/>
</dbReference>
<keyword evidence="1" id="KW-0472">Membrane</keyword>
<organism evidence="3 4">
    <name type="scientific">Flavobacterium ardleyense</name>
    <dbReference type="NCBI Taxonomy" id="2038737"/>
    <lineage>
        <taxon>Bacteria</taxon>
        <taxon>Pseudomonadati</taxon>
        <taxon>Bacteroidota</taxon>
        <taxon>Flavobacteriia</taxon>
        <taxon>Flavobacteriales</taxon>
        <taxon>Flavobacteriaceae</taxon>
        <taxon>Flavobacterium</taxon>
    </lineage>
</organism>
<sequence>MEQLLQLDQNLLVFLNGLGSEPFDAFWKIITKQAYWAPFFLAVFFLIHRKVGSRKFIIIIVFLALLIAFTDQMTNLFKYTFQRLRPCNVPELDGIIRKVVTRKSFSFFSGHAANSMASTVFIFLIIRKYYRNTFLLFAFPLIFAYSRIYLGLHFPGDILSGYLFGAIVGIVFYKFHEHFSAKYKITKRESPLVHP</sequence>
<keyword evidence="4" id="KW-1185">Reference proteome</keyword>
<feature type="transmembrane region" description="Helical" evidence="1">
    <location>
        <begin position="25"/>
        <end position="47"/>
    </location>
</feature>
<name>A0ABW5ZCZ5_9FLAO</name>
<dbReference type="Proteomes" id="UP001597549">
    <property type="component" value="Unassembled WGS sequence"/>
</dbReference>